<feature type="transmembrane region" description="Helical" evidence="6">
    <location>
        <begin position="67"/>
        <end position="90"/>
    </location>
</feature>
<sequence>MERKSSNTLWAACRAVVFGCIVIVIGLAMTVLGYFDKQFSERMEVVDGSIIVYHDRVVQYQLKSMQYLGPILMGIGTFILIIACVVTLESRDKHAQVCKHEVLFYFFIYVQADVSADFTFIRAWKGQVDSNLSDQTPP</sequence>
<feature type="transmembrane region" description="Helical" evidence="6">
    <location>
        <begin position="102"/>
        <end position="124"/>
    </location>
</feature>
<dbReference type="AlphaFoldDB" id="A0A0R3PGI6"/>
<gene>
    <name evidence="7" type="ORF">ACOC_LOCUS3397</name>
</gene>
<organism evidence="9">
    <name type="scientific">Angiostrongylus costaricensis</name>
    <name type="common">Nematode worm</name>
    <dbReference type="NCBI Taxonomy" id="334426"/>
    <lineage>
        <taxon>Eukaryota</taxon>
        <taxon>Metazoa</taxon>
        <taxon>Ecdysozoa</taxon>
        <taxon>Nematoda</taxon>
        <taxon>Chromadorea</taxon>
        <taxon>Rhabditida</taxon>
        <taxon>Rhabditina</taxon>
        <taxon>Rhabditomorpha</taxon>
        <taxon>Strongyloidea</taxon>
        <taxon>Metastrongylidae</taxon>
        <taxon>Angiostrongylus</taxon>
    </lineage>
</organism>
<protein>
    <submittedName>
        <fullName evidence="9">Transmembrane protein</fullName>
    </submittedName>
</protein>
<dbReference type="Proteomes" id="UP000267027">
    <property type="component" value="Unassembled WGS sequence"/>
</dbReference>
<dbReference type="OrthoDB" id="9994280at2759"/>
<keyword evidence="8" id="KW-1185">Reference proteome</keyword>
<evidence type="ECO:0000256" key="3">
    <source>
        <dbReference type="ARBA" id="ARBA00022692"/>
    </source>
</evidence>
<comment type="similarity">
    <text evidence="2">Belongs to the TMEM200 family.</text>
</comment>
<evidence type="ECO:0000256" key="5">
    <source>
        <dbReference type="ARBA" id="ARBA00023136"/>
    </source>
</evidence>
<proteinExistence type="inferred from homology"/>
<evidence type="ECO:0000256" key="2">
    <source>
        <dbReference type="ARBA" id="ARBA00005308"/>
    </source>
</evidence>
<dbReference type="PANTHER" id="PTHR31815">
    <property type="entry name" value="AGAP005329-PA"/>
    <property type="match status" value="1"/>
</dbReference>
<keyword evidence="3 6" id="KW-0812">Transmembrane</keyword>
<evidence type="ECO:0000313" key="9">
    <source>
        <dbReference type="WBParaSite" id="ACOC_0000339601-mRNA-1"/>
    </source>
</evidence>
<feature type="transmembrane region" description="Helical" evidence="6">
    <location>
        <begin position="12"/>
        <end position="35"/>
    </location>
</feature>
<dbReference type="Pfam" id="PF10177">
    <property type="entry name" value="DUF2371"/>
    <property type="match status" value="1"/>
</dbReference>
<dbReference type="PANTHER" id="PTHR31815:SF1">
    <property type="entry name" value="TRANSMEMBRANE PROTEIN 200C"/>
    <property type="match status" value="1"/>
</dbReference>
<dbReference type="EMBL" id="UYYA01001012">
    <property type="protein sequence ID" value="VDM54982.1"/>
    <property type="molecule type" value="Genomic_DNA"/>
</dbReference>
<evidence type="ECO:0000313" key="7">
    <source>
        <dbReference type="EMBL" id="VDM54982.1"/>
    </source>
</evidence>
<dbReference type="STRING" id="334426.A0A0R3PGI6"/>
<name>A0A0R3PGI6_ANGCS</name>
<dbReference type="InterPro" id="IPR018787">
    <property type="entry name" value="DUF2371_TMEM200"/>
</dbReference>
<accession>A0A0R3PGI6</accession>
<dbReference type="WBParaSite" id="ACOC_0000339601-mRNA-1">
    <property type="protein sequence ID" value="ACOC_0000339601-mRNA-1"/>
    <property type="gene ID" value="ACOC_0000339601"/>
</dbReference>
<comment type="subcellular location">
    <subcellularLocation>
        <location evidence="1">Membrane</location>
        <topology evidence="1">Multi-pass membrane protein</topology>
    </subcellularLocation>
</comment>
<reference evidence="7 8" key="2">
    <citation type="submission" date="2018-11" db="EMBL/GenBank/DDBJ databases">
        <authorList>
            <consortium name="Pathogen Informatics"/>
        </authorList>
    </citation>
    <scope>NUCLEOTIDE SEQUENCE [LARGE SCALE GENOMIC DNA]</scope>
    <source>
        <strain evidence="7 8">Costa Rica</strain>
    </source>
</reference>
<evidence type="ECO:0000313" key="8">
    <source>
        <dbReference type="Proteomes" id="UP000267027"/>
    </source>
</evidence>
<evidence type="ECO:0000256" key="1">
    <source>
        <dbReference type="ARBA" id="ARBA00004141"/>
    </source>
</evidence>
<reference evidence="9" key="1">
    <citation type="submission" date="2017-02" db="UniProtKB">
        <authorList>
            <consortium name="WormBaseParasite"/>
        </authorList>
    </citation>
    <scope>IDENTIFICATION</scope>
</reference>
<evidence type="ECO:0000256" key="4">
    <source>
        <dbReference type="ARBA" id="ARBA00022989"/>
    </source>
</evidence>
<dbReference type="GO" id="GO:0016020">
    <property type="term" value="C:membrane"/>
    <property type="evidence" value="ECO:0007669"/>
    <property type="project" value="UniProtKB-SubCell"/>
</dbReference>
<evidence type="ECO:0000256" key="6">
    <source>
        <dbReference type="SAM" id="Phobius"/>
    </source>
</evidence>
<keyword evidence="4 6" id="KW-1133">Transmembrane helix</keyword>
<keyword evidence="5 6" id="KW-0472">Membrane</keyword>